<organism evidence="3">
    <name type="scientific">Streptomyces anulatus</name>
    <name type="common">Streptomyces chrysomallus</name>
    <dbReference type="NCBI Taxonomy" id="1892"/>
    <lineage>
        <taxon>Bacteria</taxon>
        <taxon>Bacillati</taxon>
        <taxon>Actinomycetota</taxon>
        <taxon>Actinomycetes</taxon>
        <taxon>Kitasatosporales</taxon>
        <taxon>Streptomycetaceae</taxon>
        <taxon>Streptomyces</taxon>
    </lineage>
</organism>
<evidence type="ECO:0000313" key="3">
    <source>
        <dbReference type="EMBL" id="NEB86315.1"/>
    </source>
</evidence>
<feature type="chain" id="PRO_5039520891" evidence="1">
    <location>
        <begin position="22"/>
        <end position="238"/>
    </location>
</feature>
<protein>
    <submittedName>
        <fullName evidence="3">DUF4097 family beta strand repeat protein</fullName>
    </submittedName>
</protein>
<dbReference type="Pfam" id="PF13349">
    <property type="entry name" value="DUF4097"/>
    <property type="match status" value="1"/>
</dbReference>
<dbReference type="AlphaFoldDB" id="A0A6G3SUI3"/>
<proteinExistence type="predicted"/>
<reference evidence="3" key="1">
    <citation type="submission" date="2020-01" db="EMBL/GenBank/DDBJ databases">
        <title>Insect and environment-associated Actinomycetes.</title>
        <authorList>
            <person name="Currrie C."/>
            <person name="Chevrette M."/>
            <person name="Carlson C."/>
            <person name="Stubbendieck R."/>
            <person name="Wendt-Pienkowski E."/>
        </authorList>
    </citation>
    <scope>NUCLEOTIDE SEQUENCE</scope>
    <source>
        <strain evidence="3">SID505</strain>
    </source>
</reference>
<evidence type="ECO:0000259" key="2">
    <source>
        <dbReference type="Pfam" id="PF13349"/>
    </source>
</evidence>
<sequence length="238" mass="24866">MNDSRTRTILALSAAAFLALAATGCDPDVDRANTTPESKSFSFGGDSLTVRSNSADLHLIASDVDDVEVERRVSGTKIGGEIAAGWQLENGILTLSVDCDGVSVNCRAQYTVKVPRDVAVTAEYGNSDVRLSNLGGVALHLEGRDGTVRGEGISATSVSVVSRNGDTDLDLTSVPDRVDVRSQDGHVRLGLPASAYAVRTAAKKGDVTVDVVDDGTSSHSVNVRTRNGDIHISEGDTP</sequence>
<evidence type="ECO:0000256" key="1">
    <source>
        <dbReference type="SAM" id="SignalP"/>
    </source>
</evidence>
<comment type="caution">
    <text evidence="3">The sequence shown here is derived from an EMBL/GenBank/DDBJ whole genome shotgun (WGS) entry which is preliminary data.</text>
</comment>
<dbReference type="PROSITE" id="PS51257">
    <property type="entry name" value="PROKAR_LIPOPROTEIN"/>
    <property type="match status" value="1"/>
</dbReference>
<dbReference type="InterPro" id="IPR025164">
    <property type="entry name" value="Toastrack_DUF4097"/>
</dbReference>
<dbReference type="EMBL" id="JAAGMK010000558">
    <property type="protein sequence ID" value="NEB86315.1"/>
    <property type="molecule type" value="Genomic_DNA"/>
</dbReference>
<accession>A0A6G3SUI3</accession>
<name>A0A6G3SUI3_STRAQ</name>
<dbReference type="RefSeq" id="WP_164258036.1">
    <property type="nucleotide sequence ID" value="NZ_JAAGMK010000558.1"/>
</dbReference>
<feature type="domain" description="DUF4097" evidence="2">
    <location>
        <begin position="116"/>
        <end position="234"/>
    </location>
</feature>
<feature type="signal peptide" evidence="1">
    <location>
        <begin position="1"/>
        <end position="21"/>
    </location>
</feature>
<gene>
    <name evidence="3" type="ORF">G3I43_19350</name>
</gene>
<keyword evidence="1" id="KW-0732">Signal</keyword>